<gene>
    <name evidence="13" type="primary">PGS1_1</name>
    <name evidence="13" type="ORF">Anas_06490</name>
</gene>
<keyword evidence="8 11" id="KW-0594">Phospholipid biosynthesis</keyword>
<evidence type="ECO:0000256" key="2">
    <source>
        <dbReference type="ARBA" id="ARBA00005042"/>
    </source>
</evidence>
<dbReference type="GO" id="GO:0005524">
    <property type="term" value="F:ATP binding"/>
    <property type="evidence" value="ECO:0007669"/>
    <property type="project" value="UniProtKB-KW"/>
</dbReference>
<dbReference type="CDD" id="cd09135">
    <property type="entry name" value="PLDc_PGS1_euk_1"/>
    <property type="match status" value="1"/>
</dbReference>
<evidence type="ECO:0000259" key="12">
    <source>
        <dbReference type="PROSITE" id="PS50035"/>
    </source>
</evidence>
<protein>
    <recommendedName>
        <fullName evidence="11">CDP-diacylglycerol--glycerol-3-phosphate 3-phosphatidyltransferase</fullName>
        <ecNumber evidence="11">2.7.8.5</ecNumber>
    </recommendedName>
</protein>
<keyword evidence="11" id="KW-0067">ATP-binding</keyword>
<dbReference type="InterPro" id="IPR001736">
    <property type="entry name" value="PLipase_D/transphosphatidylase"/>
</dbReference>
<evidence type="ECO:0000256" key="7">
    <source>
        <dbReference type="ARBA" id="ARBA00023098"/>
    </source>
</evidence>
<dbReference type="AlphaFoldDB" id="A0A5N5SV49"/>
<dbReference type="UniPathway" id="UPA00084">
    <property type="reaction ID" value="UER00503"/>
</dbReference>
<dbReference type="PIRSF" id="PIRSF000850">
    <property type="entry name" value="Phospholipase_D_PSS"/>
    <property type="match status" value="1"/>
</dbReference>
<name>A0A5N5SV49_9CRUS</name>
<dbReference type="PANTHER" id="PTHR12586:SF1">
    <property type="entry name" value="CDP-DIACYLGLYCEROL--GLYCEROL-3-PHOSPHATE 3-PHOSPHATIDYLTRANSFERASE, MITOCHONDRIAL"/>
    <property type="match status" value="1"/>
</dbReference>
<keyword evidence="7 11" id="KW-0443">Lipid metabolism</keyword>
<dbReference type="OrthoDB" id="10250191at2759"/>
<comment type="function">
    <text evidence="1 11">Functions in the biosynthesis of the anionic phospholipids phosphatidylglycerol and cardiolipin.</text>
</comment>
<organism evidence="13 14">
    <name type="scientific">Armadillidium nasatum</name>
    <dbReference type="NCBI Taxonomy" id="96803"/>
    <lineage>
        <taxon>Eukaryota</taxon>
        <taxon>Metazoa</taxon>
        <taxon>Ecdysozoa</taxon>
        <taxon>Arthropoda</taxon>
        <taxon>Crustacea</taxon>
        <taxon>Multicrustacea</taxon>
        <taxon>Malacostraca</taxon>
        <taxon>Eumalacostraca</taxon>
        <taxon>Peracarida</taxon>
        <taxon>Isopoda</taxon>
        <taxon>Oniscidea</taxon>
        <taxon>Crinocheta</taxon>
        <taxon>Armadillidiidae</taxon>
        <taxon>Armadillidium</taxon>
    </lineage>
</organism>
<evidence type="ECO:0000256" key="11">
    <source>
        <dbReference type="RuleBase" id="RU365024"/>
    </source>
</evidence>
<feature type="non-terminal residue" evidence="13">
    <location>
        <position position="490"/>
    </location>
</feature>
<dbReference type="GO" id="GO:0032049">
    <property type="term" value="P:cardiolipin biosynthetic process"/>
    <property type="evidence" value="ECO:0007669"/>
    <property type="project" value="InterPro"/>
</dbReference>
<dbReference type="PANTHER" id="PTHR12586">
    <property type="entry name" value="CDP-DIACYLGLYCEROL--SERINE O-PHOSPHATIDYLTRANSFERASE"/>
    <property type="match status" value="1"/>
</dbReference>
<dbReference type="InterPro" id="IPR016270">
    <property type="entry name" value="PGS1"/>
</dbReference>
<feature type="domain" description="PLD phosphodiesterase" evidence="12">
    <location>
        <begin position="150"/>
        <end position="176"/>
    </location>
</feature>
<evidence type="ECO:0000256" key="1">
    <source>
        <dbReference type="ARBA" id="ARBA00003537"/>
    </source>
</evidence>
<evidence type="ECO:0000256" key="6">
    <source>
        <dbReference type="ARBA" id="ARBA00022737"/>
    </source>
</evidence>
<comment type="subcellular location">
    <subcellularLocation>
        <location evidence="11">Mitochondrion</location>
    </subcellularLocation>
</comment>
<reference evidence="13 14" key="1">
    <citation type="journal article" date="2019" name="PLoS Biol.">
        <title>Sex chromosomes control vertical transmission of feminizing Wolbachia symbionts in an isopod.</title>
        <authorList>
            <person name="Becking T."/>
            <person name="Chebbi M.A."/>
            <person name="Giraud I."/>
            <person name="Moumen B."/>
            <person name="Laverre T."/>
            <person name="Caubet Y."/>
            <person name="Peccoud J."/>
            <person name="Gilbert C."/>
            <person name="Cordaux R."/>
        </authorList>
    </citation>
    <scope>NUCLEOTIDE SEQUENCE [LARGE SCALE GENOMIC DNA]</scope>
    <source>
        <strain evidence="13">ANa2</strain>
        <tissue evidence="13">Whole body excluding digestive tract and cuticle</tissue>
    </source>
</reference>
<keyword evidence="14" id="KW-1185">Reference proteome</keyword>
<dbReference type="Proteomes" id="UP000326759">
    <property type="component" value="Unassembled WGS sequence"/>
</dbReference>
<comment type="catalytic activity">
    <reaction evidence="10 11">
        <text>a CDP-1,2-diacyl-sn-glycerol + sn-glycerol 3-phosphate = a 1,2-diacyl-sn-glycero-3-phospho-(1'-sn-glycero-3'-phosphate) + CMP + H(+)</text>
        <dbReference type="Rhea" id="RHEA:12593"/>
        <dbReference type="ChEBI" id="CHEBI:15378"/>
        <dbReference type="ChEBI" id="CHEBI:57597"/>
        <dbReference type="ChEBI" id="CHEBI:58332"/>
        <dbReference type="ChEBI" id="CHEBI:60110"/>
        <dbReference type="ChEBI" id="CHEBI:60377"/>
        <dbReference type="EC" id="2.7.8.5"/>
    </reaction>
</comment>
<comment type="similarity">
    <text evidence="3 11">Belongs to the CDP-alcohol phosphatidyltransferase class-II family.</text>
</comment>
<accession>A0A5N5SV49</accession>
<dbReference type="Gene3D" id="3.30.870.10">
    <property type="entry name" value="Endonuclease Chain A"/>
    <property type="match status" value="2"/>
</dbReference>
<evidence type="ECO:0000313" key="13">
    <source>
        <dbReference type="EMBL" id="KAB7497887.1"/>
    </source>
</evidence>
<evidence type="ECO:0000256" key="4">
    <source>
        <dbReference type="ARBA" id="ARBA00022516"/>
    </source>
</evidence>
<keyword evidence="11" id="KW-0547">Nucleotide-binding</keyword>
<dbReference type="GO" id="GO:0008444">
    <property type="term" value="F:CDP-diacylglycerol-glycerol-3-phosphate 3-phosphatidyltransferase activity"/>
    <property type="evidence" value="ECO:0007669"/>
    <property type="project" value="UniProtKB-EC"/>
</dbReference>
<dbReference type="EMBL" id="SEYY01019793">
    <property type="protein sequence ID" value="KAB7497887.1"/>
    <property type="molecule type" value="Genomic_DNA"/>
</dbReference>
<evidence type="ECO:0000256" key="9">
    <source>
        <dbReference type="ARBA" id="ARBA00023264"/>
    </source>
</evidence>
<keyword evidence="4 11" id="KW-0444">Lipid biosynthesis</keyword>
<dbReference type="CDD" id="cd09137">
    <property type="entry name" value="PLDc_PGS1_euk_2"/>
    <property type="match status" value="1"/>
</dbReference>
<dbReference type="PROSITE" id="PS50035">
    <property type="entry name" value="PLD"/>
    <property type="match status" value="1"/>
</dbReference>
<evidence type="ECO:0000313" key="14">
    <source>
        <dbReference type="Proteomes" id="UP000326759"/>
    </source>
</evidence>
<dbReference type="EC" id="2.7.8.5" evidence="11"/>
<sequence>MKLSFYDRLHYINSWFSLPGFPSLAKRLPVFFVHSSKIKILNNPQEFYDELVSRSSTAKRRIIIASLYLGTGELEKKLVSVISERLRSEPQLKLRWLLDFTRASRGEKNSRKMLLPLINEKDSCCRVSLFHTPRLRGLYKAWIPDRWNEIIGLQHMKVYIYDDSLVISGANLSNDYFVNRQDRYFVIEECSDLADFYEGLITKVSNLSFRLKEDDTVAWDVGKDNTLHPFLGSYRQYCYRFQREIHQFWELELEKSKERLIKMYDTFKNFDKLQSTDDSASEVDTLLLPTIQMPHFNIKLDSESTIEFLQSIPKEGRINLATGYFNLTEEYVDTLIGRDFIGHVSLLCAHPKANGFLGARGFAGGIPAAYTKLCKDFYEKVQNSSSNNRIQIYEYQRDGWTFHAKGLWYFPEMESTPSATLIGSPNFGFRSVYKDLETQVLLSTRSQSLRYKLYQEQERLYKDATLVKTSTFQEQDRIIPLWVKIVTYFM</sequence>
<proteinExistence type="inferred from homology"/>
<keyword evidence="5 11" id="KW-0808">Transferase</keyword>
<evidence type="ECO:0000256" key="8">
    <source>
        <dbReference type="ARBA" id="ARBA00023209"/>
    </source>
</evidence>
<keyword evidence="11" id="KW-0496">Mitochondrion</keyword>
<dbReference type="GO" id="GO:0005739">
    <property type="term" value="C:mitochondrion"/>
    <property type="evidence" value="ECO:0007669"/>
    <property type="project" value="UniProtKB-SubCell"/>
</dbReference>
<evidence type="ECO:0000256" key="10">
    <source>
        <dbReference type="ARBA" id="ARBA00048586"/>
    </source>
</evidence>
<keyword evidence="9 11" id="KW-1208">Phospholipid metabolism</keyword>
<evidence type="ECO:0000256" key="3">
    <source>
        <dbReference type="ARBA" id="ARBA00010682"/>
    </source>
</evidence>
<comment type="caution">
    <text evidence="13">The sequence shown here is derived from an EMBL/GenBank/DDBJ whole genome shotgun (WGS) entry which is preliminary data.</text>
</comment>
<comment type="pathway">
    <text evidence="2 11">Phospholipid metabolism; phosphatidylglycerol biosynthesis; phosphatidylglycerol from CDP-diacylglycerol: step 1/2.</text>
</comment>
<keyword evidence="6" id="KW-0677">Repeat</keyword>
<evidence type="ECO:0000256" key="5">
    <source>
        <dbReference type="ARBA" id="ARBA00022679"/>
    </source>
</evidence>
<dbReference type="SUPFAM" id="SSF56024">
    <property type="entry name" value="Phospholipase D/nuclease"/>
    <property type="match status" value="1"/>
</dbReference>